<dbReference type="SUPFAM" id="SSF54523">
    <property type="entry name" value="Pili subunits"/>
    <property type="match status" value="1"/>
</dbReference>
<keyword evidence="14" id="KW-1185">Reference proteome</keyword>
<sequence length="317" mass="34220">MLIMALVTTLAGTMLWQQWRAVQVEAAERARTQSAWILAGALDWARLILREDARNGGPDHLGEPWAVPLAEARLSSFLAADKDSGVVPDDGPEAFLSGAIIDAQSRYNLANLVSPDGQVLRAEVEALQRLFELIDVPPTLATGIAAGLRDAALTPAQAASAATPASGVLALPIAAQPPLRPKTLDQLAWFGVDADALRRMRPYVELLPASGTKVNVNTAPREVLAAVVPGLDLAGAQRLAQARERSPFRDLAQVSAQLGNATLPLTALDVQTAYFEVRGRLRLDDRVLEERSLVRRTPQREVTVLTRERIAAHERLP</sequence>
<dbReference type="PANTHER" id="PTHR38831:SF1">
    <property type="entry name" value="TYPE II SECRETION SYSTEM PROTEIN K-RELATED"/>
    <property type="match status" value="1"/>
</dbReference>
<dbReference type="InterPro" id="IPR045584">
    <property type="entry name" value="Pilin-like"/>
</dbReference>
<evidence type="ECO:0000256" key="8">
    <source>
        <dbReference type="ARBA" id="ARBA00022989"/>
    </source>
</evidence>
<keyword evidence="7" id="KW-0653">Protein transport</keyword>
<evidence type="ECO:0000313" key="14">
    <source>
        <dbReference type="Proteomes" id="UP000037660"/>
    </source>
</evidence>
<evidence type="ECO:0000256" key="6">
    <source>
        <dbReference type="ARBA" id="ARBA00022692"/>
    </source>
</evidence>
<accession>A0A0K8NVY3</accession>
<dbReference type="Pfam" id="PF21687">
    <property type="entry name" value="T2SSK_1st"/>
    <property type="match status" value="1"/>
</dbReference>
<keyword evidence="4 10" id="KW-1003">Cell membrane</keyword>
<dbReference type="InterPro" id="IPR049031">
    <property type="entry name" value="T2SSK_SAM-like_1st"/>
</dbReference>
<dbReference type="EMBL" id="BBYR01000007">
    <property type="protein sequence ID" value="GAP34557.1"/>
    <property type="molecule type" value="Genomic_DNA"/>
</dbReference>
<dbReference type="Proteomes" id="UP000037660">
    <property type="component" value="Unassembled WGS sequence"/>
</dbReference>
<reference evidence="13 14" key="2">
    <citation type="journal article" date="2016" name="Science">
        <title>A bacterium that degrades and assimilates poly(ethylene terephthalate).</title>
        <authorList>
            <person name="Yoshida S."/>
            <person name="Hiraga K."/>
            <person name="Takehana T."/>
            <person name="Taniguchi I."/>
            <person name="Yamaji H."/>
            <person name="Maeda Y."/>
            <person name="Toyohara K."/>
            <person name="Miyamoto K."/>
            <person name="Kimura Y."/>
            <person name="Oda K."/>
        </authorList>
    </citation>
    <scope>NUCLEOTIDE SEQUENCE [LARGE SCALE GENOMIC DNA]</scope>
    <source>
        <strain evidence="14">NBRC 110686 / TISTR 2288 / 201-F6</strain>
    </source>
</reference>
<protein>
    <recommendedName>
        <fullName evidence="10">Type II secretion system protein K</fullName>
    </recommendedName>
</protein>
<dbReference type="GO" id="GO:0009306">
    <property type="term" value="P:protein secretion"/>
    <property type="evidence" value="ECO:0007669"/>
    <property type="project" value="InterPro"/>
</dbReference>
<comment type="caution">
    <text evidence="13">The sequence shown here is derived from an EMBL/GenBank/DDBJ whole genome shotgun (WGS) entry which is preliminary data.</text>
</comment>
<keyword evidence="9 10" id="KW-0472">Membrane</keyword>
<keyword evidence="3 10" id="KW-0813">Transport</keyword>
<dbReference type="InterPro" id="IPR049179">
    <property type="entry name" value="T2SSK_SAM-like_2nd"/>
</dbReference>
<feature type="domain" description="T2SS protein K first SAM-like" evidence="12">
    <location>
        <begin position="105"/>
        <end position="208"/>
    </location>
</feature>
<comment type="subcellular location">
    <subcellularLocation>
        <location evidence="1 10">Cell inner membrane</location>
    </subcellularLocation>
</comment>
<keyword evidence="6" id="KW-0812">Transmembrane</keyword>
<feature type="domain" description="T2SS protein K second SAM-like" evidence="11">
    <location>
        <begin position="214"/>
        <end position="268"/>
    </location>
</feature>
<dbReference type="SUPFAM" id="SSF158544">
    <property type="entry name" value="GspK insert domain-like"/>
    <property type="match status" value="1"/>
</dbReference>
<dbReference type="Pfam" id="PF03934">
    <property type="entry name" value="T2SSK"/>
    <property type="match status" value="1"/>
</dbReference>
<dbReference type="SUPFAM" id="SSF47781">
    <property type="entry name" value="RuvA domain 2-like"/>
    <property type="match status" value="1"/>
</dbReference>
<dbReference type="NCBIfam" id="NF037980">
    <property type="entry name" value="T2SS_GspK"/>
    <property type="match status" value="1"/>
</dbReference>
<dbReference type="Gene3D" id="1.10.40.60">
    <property type="entry name" value="EpsJ-like"/>
    <property type="match status" value="2"/>
</dbReference>
<dbReference type="STRING" id="1547922.ISF6_4732"/>
<gene>
    <name evidence="13" type="ORF">ISF6_4732</name>
</gene>
<evidence type="ECO:0000259" key="12">
    <source>
        <dbReference type="Pfam" id="PF21687"/>
    </source>
</evidence>
<dbReference type="PIRSF" id="PIRSF002786">
    <property type="entry name" value="XcpX"/>
    <property type="match status" value="1"/>
</dbReference>
<dbReference type="InterPro" id="IPR010994">
    <property type="entry name" value="RuvA_2-like"/>
</dbReference>
<evidence type="ECO:0000256" key="9">
    <source>
        <dbReference type="ARBA" id="ARBA00023136"/>
    </source>
</evidence>
<reference evidence="14" key="1">
    <citation type="submission" date="2015-07" db="EMBL/GenBank/DDBJ databases">
        <title>Discovery of a poly(ethylene terephthalate assimilation.</title>
        <authorList>
            <person name="Yoshida S."/>
            <person name="Hiraga K."/>
            <person name="Takehana T."/>
            <person name="Taniguchi I."/>
            <person name="Yamaji H."/>
            <person name="Maeda Y."/>
            <person name="Toyohara K."/>
            <person name="Miyamoto K."/>
            <person name="Kimura Y."/>
            <person name="Oda K."/>
        </authorList>
    </citation>
    <scope>NUCLEOTIDE SEQUENCE [LARGE SCALE GENOMIC DNA]</scope>
    <source>
        <strain evidence="14">NBRC 110686 / TISTR 2288 / 201-F6</strain>
    </source>
</reference>
<evidence type="ECO:0000256" key="3">
    <source>
        <dbReference type="ARBA" id="ARBA00022448"/>
    </source>
</evidence>
<keyword evidence="8" id="KW-1133">Transmembrane helix</keyword>
<dbReference type="InterPro" id="IPR038072">
    <property type="entry name" value="GspK_central_sf"/>
</dbReference>
<name>A0A0K8NVY3_PISS1</name>
<dbReference type="GO" id="GO:0005886">
    <property type="term" value="C:plasma membrane"/>
    <property type="evidence" value="ECO:0007669"/>
    <property type="project" value="UniProtKB-SubCell"/>
</dbReference>
<evidence type="ECO:0000256" key="4">
    <source>
        <dbReference type="ARBA" id="ARBA00022475"/>
    </source>
</evidence>
<proteinExistence type="inferred from homology"/>
<evidence type="ECO:0000256" key="10">
    <source>
        <dbReference type="PIRNR" id="PIRNR002786"/>
    </source>
</evidence>
<dbReference type="InterPro" id="IPR005628">
    <property type="entry name" value="GspK"/>
</dbReference>
<evidence type="ECO:0000259" key="11">
    <source>
        <dbReference type="Pfam" id="PF03934"/>
    </source>
</evidence>
<evidence type="ECO:0000256" key="2">
    <source>
        <dbReference type="ARBA" id="ARBA00007246"/>
    </source>
</evidence>
<evidence type="ECO:0000256" key="5">
    <source>
        <dbReference type="ARBA" id="ARBA00022519"/>
    </source>
</evidence>
<dbReference type="Gene3D" id="3.30.1300.30">
    <property type="entry name" value="GSPII I/J protein-like"/>
    <property type="match status" value="1"/>
</dbReference>
<evidence type="ECO:0000256" key="7">
    <source>
        <dbReference type="ARBA" id="ARBA00022927"/>
    </source>
</evidence>
<evidence type="ECO:0000256" key="1">
    <source>
        <dbReference type="ARBA" id="ARBA00004533"/>
    </source>
</evidence>
<dbReference type="PANTHER" id="PTHR38831">
    <property type="entry name" value="TYPE II SECRETION SYSTEM PROTEIN K"/>
    <property type="match status" value="1"/>
</dbReference>
<keyword evidence="5 10" id="KW-0997">Cell inner membrane</keyword>
<organism evidence="13 14">
    <name type="scientific">Piscinibacter sakaiensis</name>
    <name type="common">Ideonella sakaiensis</name>
    <dbReference type="NCBI Taxonomy" id="1547922"/>
    <lineage>
        <taxon>Bacteria</taxon>
        <taxon>Pseudomonadati</taxon>
        <taxon>Pseudomonadota</taxon>
        <taxon>Betaproteobacteria</taxon>
        <taxon>Burkholderiales</taxon>
        <taxon>Sphaerotilaceae</taxon>
        <taxon>Piscinibacter</taxon>
    </lineage>
</organism>
<dbReference type="AlphaFoldDB" id="A0A0K8NVY3"/>
<comment type="similarity">
    <text evidence="2 10">Belongs to the GSP K family.</text>
</comment>
<evidence type="ECO:0000313" key="13">
    <source>
        <dbReference type="EMBL" id="GAP34557.1"/>
    </source>
</evidence>